<dbReference type="Pfam" id="PF03372">
    <property type="entry name" value="Exo_endo_phos"/>
    <property type="match status" value="1"/>
</dbReference>
<dbReference type="Proteomes" id="UP000501237">
    <property type="component" value="Chromosome"/>
</dbReference>
<feature type="domain" description="Endonuclease/exonuclease/phosphatase" evidence="2">
    <location>
        <begin position="56"/>
        <end position="324"/>
    </location>
</feature>
<dbReference type="GeneID" id="57396185"/>
<protein>
    <recommendedName>
        <fullName evidence="2">Endonuclease/exonuclease/phosphatase domain-containing protein</fullName>
    </recommendedName>
</protein>
<dbReference type="InterPro" id="IPR051916">
    <property type="entry name" value="GPI-anchor_lipid_remodeler"/>
</dbReference>
<accession>A0A679GJS4</accession>
<reference evidence="3 4" key="1">
    <citation type="journal article" date="2020" name="Microbiol. Resour. Announc.">
        <title>Complete genome sequence of Pseudomonas otitidis strain MrB4, isolated from Lake Biwa in Japan.</title>
        <authorList>
            <person name="Miyazaki K."/>
            <person name="Hase E."/>
            <person name="Maruya T."/>
        </authorList>
    </citation>
    <scope>NUCLEOTIDE SEQUENCE [LARGE SCALE GENOMIC DNA]</scope>
    <source>
        <strain evidence="3 4">MrB4</strain>
    </source>
</reference>
<proteinExistence type="predicted"/>
<feature type="region of interest" description="Disordered" evidence="1">
    <location>
        <begin position="279"/>
        <end position="306"/>
    </location>
</feature>
<dbReference type="PANTHER" id="PTHR14859:SF1">
    <property type="entry name" value="PGAP2-INTERACTING PROTEIN"/>
    <property type="match status" value="1"/>
</dbReference>
<gene>
    <name evidence="3" type="ORF">PtoMrB4_09740</name>
</gene>
<evidence type="ECO:0000313" key="4">
    <source>
        <dbReference type="Proteomes" id="UP000501237"/>
    </source>
</evidence>
<organism evidence="3 4">
    <name type="scientific">Metapseudomonas otitidis</name>
    <dbReference type="NCBI Taxonomy" id="319939"/>
    <lineage>
        <taxon>Bacteria</taxon>
        <taxon>Pseudomonadati</taxon>
        <taxon>Pseudomonadota</taxon>
        <taxon>Gammaproteobacteria</taxon>
        <taxon>Pseudomonadales</taxon>
        <taxon>Pseudomonadaceae</taxon>
        <taxon>Metapseudomonas</taxon>
    </lineage>
</organism>
<dbReference type="InterPro" id="IPR036691">
    <property type="entry name" value="Endo/exonu/phosph_ase_sf"/>
</dbReference>
<name>A0A679GJS4_9GAMM</name>
<dbReference type="GO" id="GO:0006506">
    <property type="term" value="P:GPI anchor biosynthetic process"/>
    <property type="evidence" value="ECO:0007669"/>
    <property type="project" value="TreeGrafter"/>
</dbReference>
<dbReference type="RefSeq" id="WP_172435042.1">
    <property type="nucleotide sequence ID" value="NZ_AP022642.1"/>
</dbReference>
<dbReference type="KEGG" id="poj:PtoMrB4_09740"/>
<evidence type="ECO:0000256" key="1">
    <source>
        <dbReference type="SAM" id="MobiDB-lite"/>
    </source>
</evidence>
<evidence type="ECO:0000259" key="2">
    <source>
        <dbReference type="Pfam" id="PF03372"/>
    </source>
</evidence>
<dbReference type="GO" id="GO:0016020">
    <property type="term" value="C:membrane"/>
    <property type="evidence" value="ECO:0007669"/>
    <property type="project" value="GOC"/>
</dbReference>
<dbReference type="EMBL" id="AP022642">
    <property type="protein sequence ID" value="BCA26997.1"/>
    <property type="molecule type" value="Genomic_DNA"/>
</dbReference>
<dbReference type="SUPFAM" id="SSF56219">
    <property type="entry name" value="DNase I-like"/>
    <property type="match status" value="1"/>
</dbReference>
<dbReference type="InterPro" id="IPR005135">
    <property type="entry name" value="Endo/exonuclease/phosphatase"/>
</dbReference>
<sequence length="347" mass="37862">MPTFLRRLLLCLLVVGVGLAALAYVLTWHPAPREALPVACSADTPPLRQGQAVKVMTWNLQALAGTRLTFAHDLTDRDDATHHLTPADLAYSLDEAARVIRDEQADVVLLQELQDGARASAYQDQAALLAERLADLYPCSTRTFYWKAAFVPDPAVLGSVGTQLVMLSRVRLDAAERLQLPEAGGLFGPKAALLLGHVAVQGGGRLALLTTHLDDGQGDATLPERQVAMVRSVLDELENRQQPWVLGGDLNQAPPLAVRRQGERDALEPLWNRYPLVPSRQASQANSDGQWSTRFPQPDGGSGETLDYLLHSPRLALLDARVRNADTRRIADHLPLVLRVLLPPDAP</sequence>
<evidence type="ECO:0000313" key="3">
    <source>
        <dbReference type="EMBL" id="BCA26997.1"/>
    </source>
</evidence>
<dbReference type="AlphaFoldDB" id="A0A679GJS4"/>
<dbReference type="GO" id="GO:0003824">
    <property type="term" value="F:catalytic activity"/>
    <property type="evidence" value="ECO:0007669"/>
    <property type="project" value="InterPro"/>
</dbReference>
<dbReference type="PANTHER" id="PTHR14859">
    <property type="entry name" value="CALCOFLUOR WHITE HYPERSENSITIVE PROTEIN PRECURSOR"/>
    <property type="match status" value="1"/>
</dbReference>
<feature type="compositionally biased region" description="Polar residues" evidence="1">
    <location>
        <begin position="280"/>
        <end position="295"/>
    </location>
</feature>
<dbReference type="Gene3D" id="3.60.10.10">
    <property type="entry name" value="Endonuclease/exonuclease/phosphatase"/>
    <property type="match status" value="1"/>
</dbReference>